<keyword evidence="1" id="KW-1133">Transmembrane helix</keyword>
<keyword evidence="3" id="KW-1185">Reference proteome</keyword>
<feature type="transmembrane region" description="Helical" evidence="1">
    <location>
        <begin position="35"/>
        <end position="61"/>
    </location>
</feature>
<dbReference type="OrthoDB" id="5872870at2759"/>
<dbReference type="Proteomes" id="UP000252519">
    <property type="component" value="Unassembled WGS sequence"/>
</dbReference>
<evidence type="ECO:0000313" key="3">
    <source>
        <dbReference type="Proteomes" id="UP000252519"/>
    </source>
</evidence>
<feature type="transmembrane region" description="Helical" evidence="1">
    <location>
        <begin position="81"/>
        <end position="102"/>
    </location>
</feature>
<protein>
    <submittedName>
        <fullName evidence="2">Uncharacterized protein</fullName>
    </submittedName>
</protein>
<proteinExistence type="predicted"/>
<comment type="caution">
    <text evidence="2">The sequence shown here is derived from an EMBL/GenBank/DDBJ whole genome shotgun (WGS) entry which is preliminary data.</text>
</comment>
<evidence type="ECO:0000256" key="1">
    <source>
        <dbReference type="SAM" id="Phobius"/>
    </source>
</evidence>
<dbReference type="EMBL" id="JOJR01002043">
    <property type="protein sequence ID" value="RCN29274.1"/>
    <property type="molecule type" value="Genomic_DNA"/>
</dbReference>
<accession>A0A368FAS2</accession>
<dbReference type="Pfam" id="PF10323">
    <property type="entry name" value="7TM_GPCR_Srv"/>
    <property type="match status" value="1"/>
</dbReference>
<organism evidence="2 3">
    <name type="scientific">Ancylostoma caninum</name>
    <name type="common">Dog hookworm</name>
    <dbReference type="NCBI Taxonomy" id="29170"/>
    <lineage>
        <taxon>Eukaryota</taxon>
        <taxon>Metazoa</taxon>
        <taxon>Ecdysozoa</taxon>
        <taxon>Nematoda</taxon>
        <taxon>Chromadorea</taxon>
        <taxon>Rhabditida</taxon>
        <taxon>Rhabditina</taxon>
        <taxon>Rhabditomorpha</taxon>
        <taxon>Strongyloidea</taxon>
        <taxon>Ancylostomatidae</taxon>
        <taxon>Ancylostomatinae</taxon>
        <taxon>Ancylostoma</taxon>
    </lineage>
</organism>
<sequence length="146" mass="17045">MADIYSLLSYNFFIILRKSGLCNDLYWESQPVMPIASFITTYFTLYLRCIGIALISVQRYVTVCLYGTTMERLMMETPPHIFGLLHWLSGLLMTATLLTTSFDIKYDNREDLNMVVPVKTLSVMFSLVFVEGRMMYDTTYKRLLRK</sequence>
<feature type="transmembrane region" description="Helical" evidence="1">
    <location>
        <begin position="114"/>
        <end position="136"/>
    </location>
</feature>
<name>A0A368FAS2_ANCCA</name>
<reference evidence="2 3" key="1">
    <citation type="submission" date="2014-10" db="EMBL/GenBank/DDBJ databases">
        <title>Draft genome of the hookworm Ancylostoma caninum.</title>
        <authorList>
            <person name="Mitreva M."/>
        </authorList>
    </citation>
    <scope>NUCLEOTIDE SEQUENCE [LARGE SCALE GENOMIC DNA]</scope>
    <source>
        <strain evidence="2 3">Baltimore</strain>
    </source>
</reference>
<evidence type="ECO:0000313" key="2">
    <source>
        <dbReference type="EMBL" id="RCN29274.1"/>
    </source>
</evidence>
<gene>
    <name evidence="2" type="ORF">ANCCAN_24972</name>
</gene>
<dbReference type="AlphaFoldDB" id="A0A368FAS2"/>
<keyword evidence="1" id="KW-0812">Transmembrane</keyword>
<dbReference type="InterPro" id="IPR019426">
    <property type="entry name" value="7TM_GPCR_serpentine_rcpt_Srv"/>
</dbReference>
<keyword evidence="1" id="KW-0472">Membrane</keyword>